<organism evidence="2">
    <name type="scientific">marine metagenome</name>
    <dbReference type="NCBI Taxonomy" id="408172"/>
    <lineage>
        <taxon>unclassified sequences</taxon>
        <taxon>metagenomes</taxon>
        <taxon>ecological metagenomes</taxon>
    </lineage>
</organism>
<dbReference type="AlphaFoldDB" id="A0A382S089"/>
<sequence length="249" mass="27101">MLLHGGCWLASRGAMEDYRAMAGRLVGDGIATWNIEYRRVGHDGGGWPGTFLDLGQALDNLAVLADEYPLDLTRIVCVGHSSGGHFAAWLATRNSLPTDSEIRGDPQVTLAGTVLVDAFLDPLVIDSRGIDGELYCGEPILERLLGGNPGAHPDRLREISPLNWLPWGIPQSYVVSSYRYPILPGQPLAQGRTTMAMPDYPALARSAGDRIDVEIVPKAGHFDFVEEPDSEAFNVERRALIKLVSGLNR</sequence>
<accession>A0A382S089</accession>
<name>A0A382S089_9ZZZZ</name>
<dbReference type="Pfam" id="PF20434">
    <property type="entry name" value="BD-FAE"/>
    <property type="match status" value="1"/>
</dbReference>
<evidence type="ECO:0000259" key="1">
    <source>
        <dbReference type="Pfam" id="PF20434"/>
    </source>
</evidence>
<dbReference type="Gene3D" id="3.40.50.1820">
    <property type="entry name" value="alpha/beta hydrolase"/>
    <property type="match status" value="1"/>
</dbReference>
<feature type="domain" description="BD-FAE-like" evidence="1">
    <location>
        <begin position="2"/>
        <end position="165"/>
    </location>
</feature>
<evidence type="ECO:0000313" key="2">
    <source>
        <dbReference type="EMBL" id="SVD03180.1"/>
    </source>
</evidence>
<protein>
    <recommendedName>
        <fullName evidence="1">BD-FAE-like domain-containing protein</fullName>
    </recommendedName>
</protein>
<dbReference type="InterPro" id="IPR049492">
    <property type="entry name" value="BD-FAE-like_dom"/>
</dbReference>
<gene>
    <name evidence="2" type="ORF">METZ01_LOCUS356034</name>
</gene>
<proteinExistence type="predicted"/>
<dbReference type="SUPFAM" id="SSF53474">
    <property type="entry name" value="alpha/beta-Hydrolases"/>
    <property type="match status" value="1"/>
</dbReference>
<dbReference type="InterPro" id="IPR029058">
    <property type="entry name" value="AB_hydrolase_fold"/>
</dbReference>
<reference evidence="2" key="1">
    <citation type="submission" date="2018-05" db="EMBL/GenBank/DDBJ databases">
        <authorList>
            <person name="Lanie J.A."/>
            <person name="Ng W.-L."/>
            <person name="Kazmierczak K.M."/>
            <person name="Andrzejewski T.M."/>
            <person name="Davidsen T.M."/>
            <person name="Wayne K.J."/>
            <person name="Tettelin H."/>
            <person name="Glass J.I."/>
            <person name="Rusch D."/>
            <person name="Podicherti R."/>
            <person name="Tsui H.-C.T."/>
            <person name="Winkler M.E."/>
        </authorList>
    </citation>
    <scope>NUCLEOTIDE SEQUENCE</scope>
</reference>
<dbReference type="EMBL" id="UINC01125389">
    <property type="protein sequence ID" value="SVD03180.1"/>
    <property type="molecule type" value="Genomic_DNA"/>
</dbReference>